<dbReference type="OrthoDB" id="9801899at2"/>
<evidence type="ECO:0000313" key="2">
    <source>
        <dbReference type="Proteomes" id="UP000004947"/>
    </source>
</evidence>
<accession>A6DGQ6</accession>
<proteinExistence type="predicted"/>
<dbReference type="STRING" id="313628.LNTAR_23324"/>
<name>A6DGQ6_9BACT</name>
<dbReference type="Gene3D" id="3.40.50.1000">
    <property type="entry name" value="HAD superfamily/HAD-like"/>
    <property type="match status" value="1"/>
</dbReference>
<dbReference type="AlphaFoldDB" id="A6DGQ6"/>
<dbReference type="RefSeq" id="WP_007277093.1">
    <property type="nucleotide sequence ID" value="NZ_ABCK01000002.1"/>
</dbReference>
<reference evidence="1 2" key="1">
    <citation type="journal article" date="2010" name="J. Bacteriol.">
        <title>Genome sequence of Lentisphaera araneosa HTCC2155T, the type species of the order Lentisphaerales in the phylum Lentisphaerae.</title>
        <authorList>
            <person name="Thrash J.C."/>
            <person name="Cho J.C."/>
            <person name="Vergin K.L."/>
            <person name="Morris R.M."/>
            <person name="Giovannoni S.J."/>
        </authorList>
    </citation>
    <scope>NUCLEOTIDE SEQUENCE [LARGE SCALE GENOMIC DNA]</scope>
    <source>
        <strain evidence="1 2">HTCC2155</strain>
    </source>
</reference>
<gene>
    <name evidence="1" type="ORF">LNTAR_23324</name>
</gene>
<organism evidence="1 2">
    <name type="scientific">Lentisphaera araneosa HTCC2155</name>
    <dbReference type="NCBI Taxonomy" id="313628"/>
    <lineage>
        <taxon>Bacteria</taxon>
        <taxon>Pseudomonadati</taxon>
        <taxon>Lentisphaerota</taxon>
        <taxon>Lentisphaeria</taxon>
        <taxon>Lentisphaerales</taxon>
        <taxon>Lentisphaeraceae</taxon>
        <taxon>Lentisphaera</taxon>
    </lineage>
</organism>
<dbReference type="Proteomes" id="UP000004947">
    <property type="component" value="Unassembled WGS sequence"/>
</dbReference>
<keyword evidence="2" id="KW-1185">Reference proteome</keyword>
<evidence type="ECO:0000313" key="1">
    <source>
        <dbReference type="EMBL" id="EDM29373.1"/>
    </source>
</evidence>
<dbReference type="EMBL" id="ABCK01000002">
    <property type="protein sequence ID" value="EDM29373.1"/>
    <property type="molecule type" value="Genomic_DNA"/>
</dbReference>
<comment type="caution">
    <text evidence="1">The sequence shown here is derived from an EMBL/GenBank/DDBJ whole genome shotgun (WGS) entry which is preliminary data.</text>
</comment>
<dbReference type="InterPro" id="IPR023214">
    <property type="entry name" value="HAD_sf"/>
</dbReference>
<sequence>MNKKKLSLRSSAERGNNKVIFVERNLLMDFEGEVCYRSIDYQLNDNHLENLLASKYAHLDIIIIHHAKELALAHQTFDQLNEIDESLKQAISKKYPKLLDQLNCIHHQDADGNEALCVSCSCHPSKGGLFLDASVKYSLSLKQCYYLYEKEEFAEVAKRYGISTLKIENI</sequence>
<protein>
    <submittedName>
        <fullName evidence="1">Uncharacterized protein</fullName>
    </submittedName>
</protein>